<dbReference type="EMBL" id="BLLF01000440">
    <property type="protein sequence ID" value="GFH11835.1"/>
    <property type="molecule type" value="Genomic_DNA"/>
</dbReference>
<name>A0A699YRF0_HAELA</name>
<feature type="non-terminal residue" evidence="1">
    <location>
        <position position="1"/>
    </location>
</feature>
<sequence>MAKGHSHAVCDNFHLMNTAELWVRNMLKVSGKLPSYCPEGIRLPYQPLPAAGWEDYR</sequence>
<evidence type="ECO:0000313" key="1">
    <source>
        <dbReference type="EMBL" id="GFH11835.1"/>
    </source>
</evidence>
<proteinExistence type="predicted"/>
<dbReference type="AlphaFoldDB" id="A0A699YRF0"/>
<evidence type="ECO:0000313" key="2">
    <source>
        <dbReference type="Proteomes" id="UP000485058"/>
    </source>
</evidence>
<comment type="caution">
    <text evidence="1">The sequence shown here is derived from an EMBL/GenBank/DDBJ whole genome shotgun (WGS) entry which is preliminary data.</text>
</comment>
<accession>A0A699YRF0</accession>
<organism evidence="1 2">
    <name type="scientific">Haematococcus lacustris</name>
    <name type="common">Green alga</name>
    <name type="synonym">Haematococcus pluvialis</name>
    <dbReference type="NCBI Taxonomy" id="44745"/>
    <lineage>
        <taxon>Eukaryota</taxon>
        <taxon>Viridiplantae</taxon>
        <taxon>Chlorophyta</taxon>
        <taxon>core chlorophytes</taxon>
        <taxon>Chlorophyceae</taxon>
        <taxon>CS clade</taxon>
        <taxon>Chlamydomonadales</taxon>
        <taxon>Haematococcaceae</taxon>
        <taxon>Haematococcus</taxon>
    </lineage>
</organism>
<reference evidence="1 2" key="1">
    <citation type="submission" date="2020-02" db="EMBL/GenBank/DDBJ databases">
        <title>Draft genome sequence of Haematococcus lacustris strain NIES-144.</title>
        <authorList>
            <person name="Morimoto D."/>
            <person name="Nakagawa S."/>
            <person name="Yoshida T."/>
            <person name="Sawayama S."/>
        </authorList>
    </citation>
    <scope>NUCLEOTIDE SEQUENCE [LARGE SCALE GENOMIC DNA]</scope>
    <source>
        <strain evidence="1 2">NIES-144</strain>
    </source>
</reference>
<gene>
    <name evidence="1" type="ORF">HaLaN_07403</name>
</gene>
<feature type="non-terminal residue" evidence="1">
    <location>
        <position position="57"/>
    </location>
</feature>
<protein>
    <submittedName>
        <fullName evidence="1">Uncharacterized protein</fullName>
    </submittedName>
</protein>
<dbReference type="Proteomes" id="UP000485058">
    <property type="component" value="Unassembled WGS sequence"/>
</dbReference>
<keyword evidence="2" id="KW-1185">Reference proteome</keyword>